<accession>A0A2T0BPH4</accession>
<dbReference type="PIRSF" id="PIRSF010130">
    <property type="entry name" value="PduL"/>
    <property type="match status" value="1"/>
</dbReference>
<gene>
    <name evidence="11" type="primary">pduL</name>
    <name evidence="11" type="ORF">CLLU_12240</name>
</gene>
<keyword evidence="5 10" id="KW-0808">Transferase</keyword>
<dbReference type="UniPathway" id="UPA00621"/>
<name>A0A2T0BPH4_9CLOT</name>
<evidence type="ECO:0000256" key="1">
    <source>
        <dbReference type="ARBA" id="ARBA00001947"/>
    </source>
</evidence>
<dbReference type="GO" id="GO:0046872">
    <property type="term" value="F:metal ion binding"/>
    <property type="evidence" value="ECO:0007669"/>
    <property type="project" value="UniProtKB-KW"/>
</dbReference>
<keyword evidence="6" id="KW-0479">Metal-binding</keyword>
<evidence type="ECO:0000256" key="10">
    <source>
        <dbReference type="PIRNR" id="PIRNR010130"/>
    </source>
</evidence>
<comment type="similarity">
    <text evidence="2 10">Belongs to the PduL family.</text>
</comment>
<sequence length="216" mass="23861">MEVSEKFVEDLVSHIVNESRIKNKEFSIPVGVSNRHIHVTQQDLEYLFGKGYELTVKSKVKQPGQFAANETVAIAGPKSFFPRVRILGPVRKYSQIEISRTDSYNLGIKAPVRNSGNLEDSATLSVIGPKGTLVFKNRVICASRHIHMLPKQAESYGLKNGDLVDVETKGSKGVIFKNVLIRVSNASALEFHIDTDEANASEIKGSDLIRIIGLSR</sequence>
<dbReference type="PANTHER" id="PTHR39453">
    <property type="entry name" value="PHOSPHATE PROPANOYLTRANSFERASE"/>
    <property type="match status" value="1"/>
</dbReference>
<comment type="caution">
    <text evidence="11">The sequence shown here is derived from an EMBL/GenBank/DDBJ whole genome shotgun (WGS) entry which is preliminary data.</text>
</comment>
<evidence type="ECO:0000256" key="8">
    <source>
        <dbReference type="ARBA" id="ARBA00023315"/>
    </source>
</evidence>
<protein>
    <recommendedName>
        <fullName evidence="4 10">Phosphate propanoyltransferase</fullName>
        <ecNumber evidence="3 10">2.3.1.222</ecNumber>
    </recommendedName>
</protein>
<comment type="catalytic activity">
    <reaction evidence="9 10">
        <text>propanoyl-CoA + phosphate = propanoyl phosphate + CoA</text>
        <dbReference type="Rhea" id="RHEA:28046"/>
        <dbReference type="ChEBI" id="CHEBI:43474"/>
        <dbReference type="ChEBI" id="CHEBI:57287"/>
        <dbReference type="ChEBI" id="CHEBI:57392"/>
        <dbReference type="ChEBI" id="CHEBI:58933"/>
        <dbReference type="EC" id="2.3.1.222"/>
    </reaction>
</comment>
<dbReference type="EMBL" id="PVXP01000012">
    <property type="protein sequence ID" value="PRR85735.1"/>
    <property type="molecule type" value="Genomic_DNA"/>
</dbReference>
<dbReference type="Proteomes" id="UP000237798">
    <property type="component" value="Unassembled WGS sequence"/>
</dbReference>
<dbReference type="AlphaFoldDB" id="A0A2T0BPH4"/>
<evidence type="ECO:0000256" key="5">
    <source>
        <dbReference type="ARBA" id="ARBA00022679"/>
    </source>
</evidence>
<keyword evidence="12" id="KW-1185">Reference proteome</keyword>
<dbReference type="EC" id="2.3.1.222" evidence="3 10"/>
<evidence type="ECO:0000256" key="9">
    <source>
        <dbReference type="ARBA" id="ARBA00047589"/>
    </source>
</evidence>
<dbReference type="PANTHER" id="PTHR39453:SF1">
    <property type="entry name" value="PHOSPHATE PROPANOYLTRANSFERASE"/>
    <property type="match status" value="1"/>
</dbReference>
<evidence type="ECO:0000256" key="6">
    <source>
        <dbReference type="ARBA" id="ARBA00022723"/>
    </source>
</evidence>
<evidence type="ECO:0000313" key="11">
    <source>
        <dbReference type="EMBL" id="PRR85735.1"/>
    </source>
</evidence>
<dbReference type="OrthoDB" id="9784365at2"/>
<evidence type="ECO:0000256" key="3">
    <source>
        <dbReference type="ARBA" id="ARBA00012206"/>
    </source>
</evidence>
<evidence type="ECO:0000256" key="7">
    <source>
        <dbReference type="ARBA" id="ARBA00022833"/>
    </source>
</evidence>
<dbReference type="NCBIfam" id="NF011652">
    <property type="entry name" value="PRK15070.1"/>
    <property type="match status" value="1"/>
</dbReference>
<keyword evidence="8 10" id="KW-0012">Acyltransferase</keyword>
<comment type="pathway">
    <text evidence="10">Polyol metabolism; 1,2-propanediol degradation.</text>
</comment>
<dbReference type="RefSeq" id="WP_106008687.1">
    <property type="nucleotide sequence ID" value="NZ_JALCPJ010000014.1"/>
</dbReference>
<evidence type="ECO:0000313" key="12">
    <source>
        <dbReference type="Proteomes" id="UP000237798"/>
    </source>
</evidence>
<dbReference type="Pfam" id="PF06130">
    <property type="entry name" value="PTAC"/>
    <property type="match status" value="1"/>
</dbReference>
<dbReference type="GO" id="GO:0016747">
    <property type="term" value="F:acyltransferase activity, transferring groups other than amino-acyl groups"/>
    <property type="evidence" value="ECO:0007669"/>
    <property type="project" value="InterPro"/>
</dbReference>
<keyword evidence="7" id="KW-0862">Zinc</keyword>
<organism evidence="11 12">
    <name type="scientific">Clostridium luticellarii</name>
    <dbReference type="NCBI Taxonomy" id="1691940"/>
    <lineage>
        <taxon>Bacteria</taxon>
        <taxon>Bacillati</taxon>
        <taxon>Bacillota</taxon>
        <taxon>Clostridia</taxon>
        <taxon>Eubacteriales</taxon>
        <taxon>Clostridiaceae</taxon>
        <taxon>Clostridium</taxon>
    </lineage>
</organism>
<evidence type="ECO:0000256" key="4">
    <source>
        <dbReference type="ARBA" id="ARBA00020837"/>
    </source>
</evidence>
<proteinExistence type="inferred from homology"/>
<comment type="cofactor">
    <cofactor evidence="1">
        <name>Zn(2+)</name>
        <dbReference type="ChEBI" id="CHEBI:29105"/>
    </cofactor>
</comment>
<dbReference type="InterPro" id="IPR008300">
    <property type="entry name" value="PTAC"/>
</dbReference>
<reference evidence="11 12" key="1">
    <citation type="submission" date="2018-03" db="EMBL/GenBank/DDBJ databases">
        <title>Genome sequence of Clostridium luticellarii DSM 29923.</title>
        <authorList>
            <person name="Poehlein A."/>
            <person name="Daniel R."/>
        </authorList>
    </citation>
    <scope>NUCLEOTIDE SEQUENCE [LARGE SCALE GENOMIC DNA]</scope>
    <source>
        <strain evidence="11 12">DSM 29923</strain>
    </source>
</reference>
<dbReference type="GO" id="GO:0051144">
    <property type="term" value="P:1,2-propanediol catabolic process"/>
    <property type="evidence" value="ECO:0007669"/>
    <property type="project" value="UniProtKB-UniPathway"/>
</dbReference>
<evidence type="ECO:0000256" key="2">
    <source>
        <dbReference type="ARBA" id="ARBA00007342"/>
    </source>
</evidence>
<comment type="function">
    <text evidence="10">Involved in 1,2-propanediol (1,2-PD) degradation by catalyzing the conversion of propanoyl-CoA to propanoyl-phosphate.</text>
</comment>